<protein>
    <recommendedName>
        <fullName evidence="3">Peptidase S1 domain-containing protein</fullName>
    </recommendedName>
</protein>
<comment type="caution">
    <text evidence="1">The sequence shown here is derived from an EMBL/GenBank/DDBJ whole genome shotgun (WGS) entry which is preliminary data.</text>
</comment>
<proteinExistence type="predicted"/>
<keyword evidence="2" id="KW-1185">Reference proteome</keyword>
<dbReference type="RefSeq" id="WP_035136083.1">
    <property type="nucleotide sequence ID" value="NZ_JRLV01000026.1"/>
</dbReference>
<name>A0A0A2LHZ6_9FLAO</name>
<accession>A0A0A2LHZ6</accession>
<dbReference type="EMBL" id="JRLV01000026">
    <property type="protein sequence ID" value="KGO78798.1"/>
    <property type="molecule type" value="Genomic_DNA"/>
</dbReference>
<dbReference type="AlphaFoldDB" id="A0A0A2LHZ6"/>
<organism evidence="1 2">
    <name type="scientific">Flavobacterium beibuense F44-8</name>
    <dbReference type="NCBI Taxonomy" id="1406840"/>
    <lineage>
        <taxon>Bacteria</taxon>
        <taxon>Pseudomonadati</taxon>
        <taxon>Bacteroidota</taxon>
        <taxon>Flavobacteriia</taxon>
        <taxon>Flavobacteriales</taxon>
        <taxon>Flavobacteriaceae</taxon>
        <taxon>Flavobacterium</taxon>
    </lineage>
</organism>
<dbReference type="SUPFAM" id="SSF50494">
    <property type="entry name" value="Trypsin-like serine proteases"/>
    <property type="match status" value="1"/>
</dbReference>
<evidence type="ECO:0000313" key="1">
    <source>
        <dbReference type="EMBL" id="KGO78798.1"/>
    </source>
</evidence>
<sequence length="250" mass="28434">MTSDELAIKSSIQIYQADKSKMKPEGFGTGCIVKYLGHTLLLSVSHVTNEDGLTTFLETNLQPEKNTTPLKPIGGLVWYDVFKVTDGMDLTDFQYLIENKAEPIDVTFAKLTEQFELKQPAMDFKYFLIEAGDKLMLDLDYATVPDKNNTYSFYGKIRPEYQGIYLKMTPTLKNGLKFHRTNGYFHMFLAPEIIKDKDDYRGCSGAPILDSEGRIVALACQIRENTKIIYGFSIQECMKLIKLTIDTNQL</sequence>
<reference evidence="1 2" key="1">
    <citation type="submission" date="2013-09" db="EMBL/GenBank/DDBJ databases">
        <authorList>
            <person name="Zeng Z."/>
            <person name="Chen C."/>
        </authorList>
    </citation>
    <scope>NUCLEOTIDE SEQUENCE [LARGE SCALE GENOMIC DNA]</scope>
    <source>
        <strain evidence="1 2">F44-8</strain>
    </source>
</reference>
<dbReference type="InterPro" id="IPR009003">
    <property type="entry name" value="Peptidase_S1_PA"/>
</dbReference>
<gene>
    <name evidence="1" type="ORF">Q763_16555</name>
</gene>
<evidence type="ECO:0000313" key="2">
    <source>
        <dbReference type="Proteomes" id="UP000030129"/>
    </source>
</evidence>
<evidence type="ECO:0008006" key="3">
    <source>
        <dbReference type="Google" id="ProtNLM"/>
    </source>
</evidence>
<dbReference type="Proteomes" id="UP000030129">
    <property type="component" value="Unassembled WGS sequence"/>
</dbReference>